<keyword evidence="3 4" id="KW-0620">Polyamine biosynthesis</keyword>
<dbReference type="PANTHER" id="PTHR43317:SF1">
    <property type="entry name" value="THERMOSPERMINE SYNTHASE ACAULIS5"/>
    <property type="match status" value="1"/>
</dbReference>
<comment type="subcellular location">
    <subcellularLocation>
        <location evidence="4">Cell membrane</location>
        <topology evidence="4">Multi-pass membrane protein</topology>
    </subcellularLocation>
</comment>
<feature type="transmembrane region" description="Helical" evidence="4">
    <location>
        <begin position="70"/>
        <end position="90"/>
    </location>
</feature>
<reference evidence="7 8" key="1">
    <citation type="submission" date="2020-07" db="EMBL/GenBank/DDBJ databases">
        <title>Sequencing the genomes of 1000 actinobacteria strains.</title>
        <authorList>
            <person name="Klenk H.-P."/>
        </authorList>
    </citation>
    <scope>NUCLEOTIDE SEQUENCE [LARGE SCALE GENOMIC DNA]</scope>
    <source>
        <strain evidence="7 8">DSM 23819</strain>
    </source>
</reference>
<evidence type="ECO:0000256" key="2">
    <source>
        <dbReference type="ARBA" id="ARBA00022679"/>
    </source>
</evidence>
<feature type="transmembrane region" description="Helical" evidence="4">
    <location>
        <begin position="96"/>
        <end position="119"/>
    </location>
</feature>
<dbReference type="UniPathway" id="UPA00248">
    <property type="reaction ID" value="UER00314"/>
</dbReference>
<keyword evidence="2 4" id="KW-0808">Transferase</keyword>
<feature type="active site" description="Proton acceptor" evidence="4 5">
    <location>
        <position position="366"/>
    </location>
</feature>
<comment type="function">
    <text evidence="4">Catalyzes the irreversible transfer of a propylamine group from the amino donor S-adenosylmethioninamine (decarboxy-AdoMet) to putrescine (1,4-diaminobutane) to yield spermidine.</text>
</comment>
<comment type="subunit">
    <text evidence="4">Homodimer or homotetramer.</text>
</comment>
<dbReference type="InterPro" id="IPR001045">
    <property type="entry name" value="Spermi_synthase"/>
</dbReference>
<dbReference type="HAMAP" id="MF_00198">
    <property type="entry name" value="Spermidine_synth"/>
    <property type="match status" value="1"/>
</dbReference>
<keyword evidence="4" id="KW-1133">Transmembrane helix</keyword>
<dbReference type="PANTHER" id="PTHR43317">
    <property type="entry name" value="THERMOSPERMINE SYNTHASE ACAULIS5"/>
    <property type="match status" value="1"/>
</dbReference>
<sequence>MVLLVAVFICAACGLVYELALVTLGSYLLGSSITQTSIVIAVTMFAMGIGALVAKGWLGRPLLAFLAVELGLAVVGGFSVPMLYLAFAWLEFYTPAMVLCAFAIGLLIGAEIPLLMELLQRLRAQDAARAVANINAVDYIGALVGGLAFPFLLLPLFDLLIGTLVVAAFNVAAAWLVAFALLRGRRRLGQASVVCALVLALLATMAWKASEFEATARQLLYRDPIIHAERSAYQDIVVTRGGIVGPERADVRLFLDGDLQFSSVDEYRYHEALVHPAMAGAHRRVLILGGGDGLALREVLKYDDVEEVDLVDLDPAVTDLARTFEPISSLNRHSFDDPRVRRTSADAFTWVRENTDSERFDAIIVDFPDPDSTATAKLYSQELYAMLRPMLERDGRMVVQSGSPFFAANAFWCVRRTLAATGLSTVPFHVDVPSFGDWGFVLATHGPSKLALPAERPAGLRFATPEVLRAATVFPPDRADRPGEVSTLLDPAILDYTRSGWVGY</sequence>
<keyword evidence="8" id="KW-1185">Reference proteome</keyword>
<proteinExistence type="inferred from homology"/>
<accession>A0A7Y9UUB5</accession>
<gene>
    <name evidence="4" type="primary">speE</name>
    <name evidence="7" type="ORF">BJ980_003387</name>
</gene>
<evidence type="ECO:0000313" key="7">
    <source>
        <dbReference type="EMBL" id="NYG60464.1"/>
    </source>
</evidence>
<dbReference type="EMBL" id="JACCAA010000001">
    <property type="protein sequence ID" value="NYG60464.1"/>
    <property type="molecule type" value="Genomic_DNA"/>
</dbReference>
<dbReference type="PROSITE" id="PS01330">
    <property type="entry name" value="PABS_1"/>
    <property type="match status" value="1"/>
</dbReference>
<feature type="transmembrane region" description="Helical" evidence="4">
    <location>
        <begin position="159"/>
        <end position="181"/>
    </location>
</feature>
<dbReference type="InterPro" id="IPR030373">
    <property type="entry name" value="PABS_CS"/>
</dbReference>
<keyword evidence="4" id="KW-0812">Transmembrane</keyword>
<feature type="binding site" evidence="4">
    <location>
        <position position="270"/>
    </location>
    <ligand>
        <name>spermidine</name>
        <dbReference type="ChEBI" id="CHEBI:57834"/>
    </ligand>
</feature>
<feature type="binding site" evidence="4">
    <location>
        <begin position="346"/>
        <end position="347"/>
    </location>
    <ligand>
        <name>S-methyl-5'-thioadenosine</name>
        <dbReference type="ChEBI" id="CHEBI:17509"/>
    </ligand>
</feature>
<protein>
    <recommendedName>
        <fullName evidence="4">Polyamine aminopropyltransferase</fullName>
    </recommendedName>
    <alternativeName>
        <fullName evidence="4">Putrescine aminopropyltransferase</fullName>
        <shortName evidence="4">PAPT</shortName>
    </alternativeName>
    <alternativeName>
        <fullName evidence="4">Spermidine synthase</fullName>
        <shortName evidence="4">SPDS</shortName>
        <shortName evidence="4">SPDSY</shortName>
        <ecNumber evidence="4">2.5.1.16</ecNumber>
    </alternativeName>
</protein>
<evidence type="ECO:0000259" key="6">
    <source>
        <dbReference type="PROSITE" id="PS51006"/>
    </source>
</evidence>
<evidence type="ECO:0000256" key="1">
    <source>
        <dbReference type="ARBA" id="ARBA00007867"/>
    </source>
</evidence>
<dbReference type="Pfam" id="PF01564">
    <property type="entry name" value="Spermine_synth"/>
    <property type="match status" value="1"/>
</dbReference>
<dbReference type="SUPFAM" id="SSF53335">
    <property type="entry name" value="S-adenosyl-L-methionine-dependent methyltransferases"/>
    <property type="match status" value="1"/>
</dbReference>
<feature type="binding site" evidence="4">
    <location>
        <position position="312"/>
    </location>
    <ligand>
        <name>S-methyl-5'-thioadenosine</name>
        <dbReference type="ChEBI" id="CHEBI:17509"/>
    </ligand>
</feature>
<dbReference type="GO" id="GO:0004766">
    <property type="term" value="F:spermidine synthase activity"/>
    <property type="evidence" value="ECO:0007669"/>
    <property type="project" value="UniProtKB-UniRule"/>
</dbReference>
<comment type="catalytic activity">
    <reaction evidence="4">
        <text>S-adenosyl 3-(methylsulfanyl)propylamine + putrescine = S-methyl-5'-thioadenosine + spermidine + H(+)</text>
        <dbReference type="Rhea" id="RHEA:12721"/>
        <dbReference type="ChEBI" id="CHEBI:15378"/>
        <dbReference type="ChEBI" id="CHEBI:17509"/>
        <dbReference type="ChEBI" id="CHEBI:57443"/>
        <dbReference type="ChEBI" id="CHEBI:57834"/>
        <dbReference type="ChEBI" id="CHEBI:326268"/>
        <dbReference type="EC" id="2.5.1.16"/>
    </reaction>
</comment>
<name>A0A7Y9UUB5_9ACTN</name>
<organism evidence="7 8">
    <name type="scientific">Nocardioides daedukensis</name>
    <dbReference type="NCBI Taxonomy" id="634462"/>
    <lineage>
        <taxon>Bacteria</taxon>
        <taxon>Bacillati</taxon>
        <taxon>Actinomycetota</taxon>
        <taxon>Actinomycetes</taxon>
        <taxon>Propionibacteriales</taxon>
        <taxon>Nocardioidaceae</taxon>
        <taxon>Nocardioides</taxon>
    </lineage>
</organism>
<dbReference type="InterPro" id="IPR029063">
    <property type="entry name" value="SAM-dependent_MTases_sf"/>
</dbReference>
<feature type="transmembrane region" description="Helical" evidence="4">
    <location>
        <begin position="131"/>
        <end position="153"/>
    </location>
</feature>
<evidence type="ECO:0000256" key="3">
    <source>
        <dbReference type="ARBA" id="ARBA00023115"/>
    </source>
</evidence>
<comment type="pathway">
    <text evidence="4">Amine and polyamine biosynthesis; spermidine biosynthesis; spermidine from putrescine: step 1/1.</text>
</comment>
<evidence type="ECO:0000313" key="8">
    <source>
        <dbReference type="Proteomes" id="UP000540656"/>
    </source>
</evidence>
<dbReference type="EC" id="2.5.1.16" evidence="4"/>
<dbReference type="CDD" id="cd02440">
    <property type="entry name" value="AdoMet_MTases"/>
    <property type="match status" value="1"/>
</dbReference>
<evidence type="ECO:0000256" key="5">
    <source>
        <dbReference type="PROSITE-ProRule" id="PRU00354"/>
    </source>
</evidence>
<dbReference type="AlphaFoldDB" id="A0A7Y9UUB5"/>
<dbReference type="NCBIfam" id="NF002956">
    <property type="entry name" value="PRK03612.1"/>
    <property type="match status" value="1"/>
</dbReference>
<comment type="caution">
    <text evidence="7">The sequence shown here is derived from an EMBL/GenBank/DDBJ whole genome shotgun (WGS) entry which is preliminary data.</text>
</comment>
<feature type="binding site" evidence="4">
    <location>
        <position position="292"/>
    </location>
    <ligand>
        <name>spermidine</name>
        <dbReference type="ChEBI" id="CHEBI:57834"/>
    </ligand>
</feature>
<evidence type="ECO:0000256" key="4">
    <source>
        <dbReference type="HAMAP-Rule" id="MF_00198"/>
    </source>
</evidence>
<keyword evidence="4" id="KW-0745">Spermidine biosynthesis</keyword>
<feature type="binding site" evidence="4">
    <location>
        <position position="234"/>
    </location>
    <ligand>
        <name>S-methyl-5'-thioadenosine</name>
        <dbReference type="ChEBI" id="CHEBI:17509"/>
    </ligand>
</feature>
<dbReference type="Proteomes" id="UP000540656">
    <property type="component" value="Unassembled WGS sequence"/>
</dbReference>
<feature type="transmembrane region" description="Helical" evidence="4">
    <location>
        <begin position="36"/>
        <end position="58"/>
    </location>
</feature>
<dbReference type="GO" id="GO:0005886">
    <property type="term" value="C:plasma membrane"/>
    <property type="evidence" value="ECO:0007669"/>
    <property type="project" value="UniProtKB-SubCell"/>
</dbReference>
<dbReference type="Gene3D" id="3.40.50.150">
    <property type="entry name" value="Vaccinia Virus protein VP39"/>
    <property type="match status" value="1"/>
</dbReference>
<keyword evidence="4" id="KW-1003">Cell membrane</keyword>
<feature type="transmembrane region" description="Helical" evidence="4">
    <location>
        <begin position="188"/>
        <end position="207"/>
    </location>
</feature>
<dbReference type="GO" id="GO:0008295">
    <property type="term" value="P:spermidine biosynthetic process"/>
    <property type="evidence" value="ECO:0007669"/>
    <property type="project" value="UniProtKB-UniRule"/>
</dbReference>
<comment type="caution">
    <text evidence="4">Lacks conserved residue(s) required for the propagation of feature annotation.</text>
</comment>
<dbReference type="GO" id="GO:0010487">
    <property type="term" value="F:thermospermine synthase activity"/>
    <property type="evidence" value="ECO:0007669"/>
    <property type="project" value="UniProtKB-ARBA"/>
</dbReference>
<dbReference type="InterPro" id="IPR030374">
    <property type="entry name" value="PABS"/>
</dbReference>
<dbReference type="PROSITE" id="PS51006">
    <property type="entry name" value="PABS_2"/>
    <property type="match status" value="1"/>
</dbReference>
<keyword evidence="4" id="KW-0472">Membrane</keyword>
<comment type="similarity">
    <text evidence="1 4">Belongs to the spermidine/spermine synthase family.</text>
</comment>
<feature type="domain" description="PABS" evidence="6">
    <location>
        <begin position="209"/>
        <end position="445"/>
    </location>
</feature>